<dbReference type="Gene3D" id="1.10.287.100">
    <property type="match status" value="1"/>
</dbReference>
<dbReference type="AlphaFoldDB" id="A0A4S9CHE6"/>
<dbReference type="GO" id="GO:0006367">
    <property type="term" value="P:transcription initiation at RNA polymerase II promoter"/>
    <property type="evidence" value="ECO:0007669"/>
    <property type="project" value="InterPro"/>
</dbReference>
<name>A0A4S9CHE6_AURPU</name>
<proteinExistence type="predicted"/>
<dbReference type="SUPFAM" id="SSF47396">
    <property type="entry name" value="Transcription factor IIA (TFIIA), alpha-helical domain"/>
    <property type="match status" value="1"/>
</dbReference>
<evidence type="ECO:0000313" key="1">
    <source>
        <dbReference type="EMBL" id="THX06573.1"/>
    </source>
</evidence>
<sequence>MSNIITVCDPLIFQPPTLGWQRGEIYEKIIQEVISASQNDFEENGVQQQTLMELQQVGHLFPSTSPDFITHILAAYSPEAFHALLVRSGGWEDFQSVLAELAAACEAEARNERAAGRGA</sequence>
<gene>
    <name evidence="1" type="ORF">D6D13_06378</name>
</gene>
<accession>A0A4S9CHE6</accession>
<dbReference type="Pfam" id="PF03153">
    <property type="entry name" value="TFIIA"/>
    <property type="match status" value="1"/>
</dbReference>
<comment type="caution">
    <text evidence="1">The sequence shown here is derived from an EMBL/GenBank/DDBJ whole genome shotgun (WGS) entry which is preliminary data.</text>
</comment>
<organism evidence="1">
    <name type="scientific">Aureobasidium pullulans</name>
    <name type="common">Black yeast</name>
    <name type="synonym">Pullularia pullulans</name>
    <dbReference type="NCBI Taxonomy" id="5580"/>
    <lineage>
        <taxon>Eukaryota</taxon>
        <taxon>Fungi</taxon>
        <taxon>Dikarya</taxon>
        <taxon>Ascomycota</taxon>
        <taxon>Pezizomycotina</taxon>
        <taxon>Dothideomycetes</taxon>
        <taxon>Dothideomycetidae</taxon>
        <taxon>Dothideales</taxon>
        <taxon>Saccotheciaceae</taxon>
        <taxon>Aureobasidium</taxon>
    </lineage>
</organism>
<protein>
    <submittedName>
        <fullName evidence="1">Uncharacterized protein</fullName>
    </submittedName>
</protein>
<dbReference type="GO" id="GO:0005672">
    <property type="term" value="C:transcription factor TFIIA complex"/>
    <property type="evidence" value="ECO:0007669"/>
    <property type="project" value="InterPro"/>
</dbReference>
<dbReference type="EMBL" id="QZAS01000022">
    <property type="protein sequence ID" value="THX06573.1"/>
    <property type="molecule type" value="Genomic_DNA"/>
</dbReference>
<dbReference type="InterPro" id="IPR004855">
    <property type="entry name" value="TFIIA_asu/bsu"/>
</dbReference>
<reference evidence="1" key="1">
    <citation type="submission" date="2018-10" db="EMBL/GenBank/DDBJ databases">
        <title>Fifty Aureobasidium pullulans genomes reveal a recombining polyextremotolerant generalist.</title>
        <authorList>
            <person name="Gostincar C."/>
            <person name="Turk M."/>
            <person name="Zajc J."/>
            <person name="Gunde-Cimerman N."/>
        </authorList>
    </citation>
    <scope>NUCLEOTIDE SEQUENCE [LARGE SCALE GENOMIC DNA]</scope>
    <source>
        <strain evidence="1">EXF-10085</strain>
    </source>
</reference>